<dbReference type="HOGENOM" id="CLU_088965_0_3_6"/>
<comment type="subcellular location">
    <subcellularLocation>
        <location evidence="1">Fimbrium</location>
    </subcellularLocation>
</comment>
<dbReference type="EMBL" id="CBSW010000305">
    <property type="protein sequence ID" value="CDG99453.1"/>
    <property type="molecule type" value="Genomic_DNA"/>
</dbReference>
<dbReference type="PANTHER" id="PTHR33420:SF3">
    <property type="entry name" value="FIMBRIAL SUBUNIT ELFA"/>
    <property type="match status" value="1"/>
</dbReference>
<dbReference type="InterPro" id="IPR036937">
    <property type="entry name" value="Adhesion_dom_fimbrial_sf"/>
</dbReference>
<feature type="domain" description="Fimbrial-type adhesion" evidence="6">
    <location>
        <begin position="35"/>
        <end position="182"/>
    </location>
</feature>
<dbReference type="InterPro" id="IPR050263">
    <property type="entry name" value="Bact_Fimbrial_Adh_Pro"/>
</dbReference>
<evidence type="ECO:0000256" key="4">
    <source>
        <dbReference type="ARBA" id="ARBA00023263"/>
    </source>
</evidence>
<accession>A0A077NLM1</accession>
<dbReference type="PANTHER" id="PTHR33420">
    <property type="entry name" value="FIMBRIAL SUBUNIT ELFA-RELATED"/>
    <property type="match status" value="1"/>
</dbReference>
<comment type="caution">
    <text evidence="7">The sequence shown here is derived from an EMBL/GenBank/DDBJ whole genome shotgun (WGS) entry which is preliminary data.</text>
</comment>
<evidence type="ECO:0000256" key="5">
    <source>
        <dbReference type="SAM" id="SignalP"/>
    </source>
</evidence>
<dbReference type="InterPro" id="IPR000259">
    <property type="entry name" value="Adhesion_dom_fimbrial"/>
</dbReference>
<name>A0A077NLM1_XENBV</name>
<gene>
    <name evidence="7" type="ORF">XBP1_960054</name>
</gene>
<reference evidence="7" key="1">
    <citation type="submission" date="2013-07" db="EMBL/GenBank/DDBJ databases">
        <title>Sub-species coevolution in mutualistic symbiosis.</title>
        <authorList>
            <person name="Murfin K."/>
            <person name="Klassen J."/>
            <person name="Lee M."/>
            <person name="Forst S."/>
            <person name="Stock P."/>
            <person name="Goodrich-Blair H."/>
        </authorList>
    </citation>
    <scope>NUCLEOTIDE SEQUENCE [LARGE SCALE GENOMIC DNA]</scope>
    <source>
        <strain evidence="7">Puntauvense</strain>
    </source>
</reference>
<feature type="signal peptide" evidence="5">
    <location>
        <begin position="1"/>
        <end position="30"/>
    </location>
</feature>
<evidence type="ECO:0000313" key="7">
    <source>
        <dbReference type="EMBL" id="CDG99453.1"/>
    </source>
</evidence>
<dbReference type="InterPro" id="IPR008966">
    <property type="entry name" value="Adhesion_dom_sf"/>
</dbReference>
<protein>
    <submittedName>
        <fullName evidence="7">Putative fimbrial-like adhesin protein</fullName>
    </submittedName>
</protein>
<dbReference type="RefSeq" id="WP_230580001.1">
    <property type="nucleotide sequence ID" value="NZ_CAWLWN010000088.1"/>
</dbReference>
<evidence type="ECO:0000256" key="3">
    <source>
        <dbReference type="ARBA" id="ARBA00022729"/>
    </source>
</evidence>
<dbReference type="GO" id="GO:0009289">
    <property type="term" value="C:pilus"/>
    <property type="evidence" value="ECO:0007669"/>
    <property type="project" value="UniProtKB-SubCell"/>
</dbReference>
<keyword evidence="3 5" id="KW-0732">Signal</keyword>
<sequence>MSVIKGIKMKLLKLFIAAVISGSMAASAFAADGTINFNGRITKATCTVDASTADPVNLPEVGATALAGKGKTGGDTLFSINLKDCGIVGGSANVQVKFDGVKDRIDGNLLKINPESGGATGVGIGIYEKNGSTLINMGELSKSTPVTKDVTKLEFKAKYVATGATVTPGTVKASTDFTLDYE</sequence>
<keyword evidence="4" id="KW-0281">Fimbrium</keyword>
<evidence type="ECO:0000256" key="2">
    <source>
        <dbReference type="ARBA" id="ARBA00006671"/>
    </source>
</evidence>
<dbReference type="SUPFAM" id="SSF49401">
    <property type="entry name" value="Bacterial adhesins"/>
    <property type="match status" value="1"/>
</dbReference>
<dbReference type="Proteomes" id="UP000028511">
    <property type="component" value="Unassembled WGS sequence"/>
</dbReference>
<organism evidence="7">
    <name type="scientific">Xenorhabdus bovienii str. puntauvense</name>
    <dbReference type="NCBI Taxonomy" id="1398201"/>
    <lineage>
        <taxon>Bacteria</taxon>
        <taxon>Pseudomonadati</taxon>
        <taxon>Pseudomonadota</taxon>
        <taxon>Gammaproteobacteria</taxon>
        <taxon>Enterobacterales</taxon>
        <taxon>Morganellaceae</taxon>
        <taxon>Xenorhabdus</taxon>
    </lineage>
</organism>
<comment type="similarity">
    <text evidence="2">Belongs to the fimbrial protein family.</text>
</comment>
<dbReference type="GO" id="GO:0043709">
    <property type="term" value="P:cell adhesion involved in single-species biofilm formation"/>
    <property type="evidence" value="ECO:0007669"/>
    <property type="project" value="TreeGrafter"/>
</dbReference>
<dbReference type="AlphaFoldDB" id="A0A077NLM1"/>
<evidence type="ECO:0000256" key="1">
    <source>
        <dbReference type="ARBA" id="ARBA00004561"/>
    </source>
</evidence>
<feature type="chain" id="PRO_5001721566" evidence="5">
    <location>
        <begin position="31"/>
        <end position="182"/>
    </location>
</feature>
<dbReference type="Gene3D" id="2.60.40.1090">
    <property type="entry name" value="Fimbrial-type adhesion domain"/>
    <property type="match status" value="1"/>
</dbReference>
<proteinExistence type="inferred from homology"/>
<dbReference type="Pfam" id="PF00419">
    <property type="entry name" value="Fimbrial"/>
    <property type="match status" value="1"/>
</dbReference>
<evidence type="ECO:0000259" key="6">
    <source>
        <dbReference type="Pfam" id="PF00419"/>
    </source>
</evidence>